<dbReference type="NCBIfam" id="TIGR00229">
    <property type="entry name" value="sensory_box"/>
    <property type="match status" value="1"/>
</dbReference>
<dbReference type="PROSITE" id="PS50109">
    <property type="entry name" value="HIS_KIN"/>
    <property type="match status" value="1"/>
</dbReference>
<dbReference type="EMBL" id="ANLA01000009">
    <property type="protein sequence ID" value="EMQ95280.1"/>
    <property type="molecule type" value="Genomic_DNA"/>
</dbReference>
<dbReference type="Pfam" id="PF02518">
    <property type="entry name" value="HATPase_c"/>
    <property type="match status" value="1"/>
</dbReference>
<evidence type="ECO:0000259" key="8">
    <source>
        <dbReference type="PROSITE" id="PS50113"/>
    </source>
</evidence>
<reference evidence="9 10" key="1">
    <citation type="submission" date="2012-12" db="EMBL/GenBank/DDBJ databases">
        <title>Genome assembly of Formosa sp. AK20.</title>
        <authorList>
            <person name="Kumar R."/>
            <person name="Khatri I."/>
            <person name="Vaidya B."/>
            <person name="Subramanian S."/>
            <person name="Pinnaka A."/>
        </authorList>
    </citation>
    <scope>NUCLEOTIDE SEQUENCE [LARGE SCALE GENOMIC DNA]</scope>
    <source>
        <strain evidence="9 10">AK20</strain>
    </source>
</reference>
<dbReference type="SMART" id="SM00387">
    <property type="entry name" value="HATPase_c"/>
    <property type="match status" value="1"/>
</dbReference>
<evidence type="ECO:0000256" key="5">
    <source>
        <dbReference type="ARBA" id="ARBA00022777"/>
    </source>
</evidence>
<evidence type="ECO:0000256" key="3">
    <source>
        <dbReference type="ARBA" id="ARBA00022553"/>
    </source>
</evidence>
<feature type="domain" description="Histidine kinase" evidence="6">
    <location>
        <begin position="385"/>
        <end position="600"/>
    </location>
</feature>
<comment type="catalytic activity">
    <reaction evidence="1">
        <text>ATP + protein L-histidine = ADP + protein N-phospho-L-histidine.</text>
        <dbReference type="EC" id="2.7.13.3"/>
    </reaction>
</comment>
<dbReference type="InterPro" id="IPR005467">
    <property type="entry name" value="His_kinase_dom"/>
</dbReference>
<dbReference type="PROSITE" id="PS50112">
    <property type="entry name" value="PAS"/>
    <property type="match status" value="1"/>
</dbReference>
<evidence type="ECO:0000313" key="9">
    <source>
        <dbReference type="EMBL" id="EMQ95280.1"/>
    </source>
</evidence>
<sequence>MLLNSFENHFIVSISDTQGNIVYSNDNFLKLLNKPINQSVGQAQELLKSLLQTKELFCQVWRAILAGEKWRGILFYKGNGNKNHWLDTTISPIKNENGHIVRYVTISNDITNYYCKETHNNTIYCKEKKLIENFTKEVLYINRYGKIINTSENILNNTYNSIVGSNIYDFIHPANHGYIKEQVDKVFDKGKKCKYQSVGLSPKGNQTLYVSKIKPVFNIDNEVIYATLKSKKHRNNSNANNKLKAIETKYSNIFQSINVGILVVANSVGNIIEWNKGAELAFGYSSSEIIGEPLTILMSKKQVDVGVKELLKAKNKLDNNTYDDTIEMLGQRKNGEEFPVEFAMSHWRNGKEKFYCAFMLDISKRKKLEEKLKKTTKDLELFLYRSAHELKAPLTSAEGLLLLLKEEKQSKRVSLLINMLDETLEKGRLLLDDLAFASIISEKRRSITVIDFKSKINTTLETFKGIKNFDAIKFQVQVEQKTDFYFNQELMDSVFQNLIHNAICFSKSKTNNHTPITKIKVKVSEKHVSVIVADNGLGISNEFIDKVFDLYFKANSVNSNGAGLGLYIVKRIVDDFNGHVTVTSKINKGTSFEVILPNLKEGELNND</sequence>
<dbReference type="PROSITE" id="PS50113">
    <property type="entry name" value="PAC"/>
    <property type="match status" value="1"/>
</dbReference>
<name>M7MK95_9FLAO</name>
<dbReference type="Gene3D" id="3.30.565.10">
    <property type="entry name" value="Histidine kinase-like ATPase, C-terminal domain"/>
    <property type="match status" value="1"/>
</dbReference>
<dbReference type="PANTHER" id="PTHR43304:SF1">
    <property type="entry name" value="PAC DOMAIN-CONTAINING PROTEIN"/>
    <property type="match status" value="1"/>
</dbReference>
<feature type="domain" description="PAS" evidence="7">
    <location>
        <begin position="246"/>
        <end position="292"/>
    </location>
</feature>
<dbReference type="InterPro" id="IPR036890">
    <property type="entry name" value="HATPase_C_sf"/>
</dbReference>
<evidence type="ECO:0000256" key="4">
    <source>
        <dbReference type="ARBA" id="ARBA00022679"/>
    </source>
</evidence>
<dbReference type="InterPro" id="IPR004358">
    <property type="entry name" value="Sig_transdc_His_kin-like_C"/>
</dbReference>
<evidence type="ECO:0000313" key="10">
    <source>
        <dbReference type="Proteomes" id="UP000012024"/>
    </source>
</evidence>
<dbReference type="SMART" id="SM00091">
    <property type="entry name" value="PAS"/>
    <property type="match status" value="2"/>
</dbReference>
<dbReference type="InterPro" id="IPR000700">
    <property type="entry name" value="PAS-assoc_C"/>
</dbReference>
<keyword evidence="5 9" id="KW-0418">Kinase</keyword>
<keyword evidence="3" id="KW-0597">Phosphoprotein</keyword>
<dbReference type="AlphaFoldDB" id="M7MK95"/>
<dbReference type="CDD" id="cd00130">
    <property type="entry name" value="PAS"/>
    <property type="match status" value="2"/>
</dbReference>
<evidence type="ECO:0000256" key="1">
    <source>
        <dbReference type="ARBA" id="ARBA00000085"/>
    </source>
</evidence>
<protein>
    <recommendedName>
        <fullName evidence="2">histidine kinase</fullName>
        <ecNumber evidence="2">2.7.13.3</ecNumber>
    </recommendedName>
</protein>
<dbReference type="PATRIC" id="fig|1137281.3.peg.1393"/>
<organism evidence="9 10">
    <name type="scientific">Xanthomarina gelatinilytica</name>
    <dbReference type="NCBI Taxonomy" id="1137281"/>
    <lineage>
        <taxon>Bacteria</taxon>
        <taxon>Pseudomonadati</taxon>
        <taxon>Bacteroidota</taxon>
        <taxon>Flavobacteriia</taxon>
        <taxon>Flavobacteriales</taxon>
        <taxon>Flavobacteriaceae</taxon>
        <taxon>Xanthomarina</taxon>
    </lineage>
</organism>
<dbReference type="InterPro" id="IPR036097">
    <property type="entry name" value="HisK_dim/P_sf"/>
</dbReference>
<dbReference type="InterPro" id="IPR000014">
    <property type="entry name" value="PAS"/>
</dbReference>
<dbReference type="InterPro" id="IPR003594">
    <property type="entry name" value="HATPase_dom"/>
</dbReference>
<evidence type="ECO:0000259" key="7">
    <source>
        <dbReference type="PROSITE" id="PS50112"/>
    </source>
</evidence>
<dbReference type="Gene3D" id="3.30.450.20">
    <property type="entry name" value="PAS domain"/>
    <property type="match status" value="2"/>
</dbReference>
<dbReference type="SMART" id="SM00086">
    <property type="entry name" value="PAC"/>
    <property type="match status" value="2"/>
</dbReference>
<evidence type="ECO:0000256" key="2">
    <source>
        <dbReference type="ARBA" id="ARBA00012438"/>
    </source>
</evidence>
<proteinExistence type="predicted"/>
<dbReference type="PRINTS" id="PR00344">
    <property type="entry name" value="BCTRLSENSOR"/>
</dbReference>
<dbReference type="InterPro" id="IPR035965">
    <property type="entry name" value="PAS-like_dom_sf"/>
</dbReference>
<dbReference type="SUPFAM" id="SSF47384">
    <property type="entry name" value="Homodimeric domain of signal transducing histidine kinase"/>
    <property type="match status" value="1"/>
</dbReference>
<comment type="caution">
    <text evidence="9">The sequence shown here is derived from an EMBL/GenBank/DDBJ whole genome shotgun (WGS) entry which is preliminary data.</text>
</comment>
<dbReference type="SUPFAM" id="SSF55785">
    <property type="entry name" value="PYP-like sensor domain (PAS domain)"/>
    <property type="match status" value="3"/>
</dbReference>
<feature type="domain" description="PAC" evidence="8">
    <location>
        <begin position="324"/>
        <end position="374"/>
    </location>
</feature>
<accession>M7MK95</accession>
<dbReference type="PANTHER" id="PTHR43304">
    <property type="entry name" value="PHYTOCHROME-LIKE PROTEIN CPH1"/>
    <property type="match status" value="1"/>
</dbReference>
<dbReference type="Pfam" id="PF13426">
    <property type="entry name" value="PAS_9"/>
    <property type="match status" value="3"/>
</dbReference>
<dbReference type="CDD" id="cd00075">
    <property type="entry name" value="HATPase"/>
    <property type="match status" value="1"/>
</dbReference>
<dbReference type="InterPro" id="IPR001610">
    <property type="entry name" value="PAC"/>
</dbReference>
<dbReference type="EC" id="2.7.13.3" evidence="2"/>
<evidence type="ECO:0000259" key="6">
    <source>
        <dbReference type="PROSITE" id="PS50109"/>
    </source>
</evidence>
<gene>
    <name evidence="9" type="ORF">D778_02802</name>
</gene>
<dbReference type="Proteomes" id="UP000012024">
    <property type="component" value="Unassembled WGS sequence"/>
</dbReference>
<dbReference type="InterPro" id="IPR052162">
    <property type="entry name" value="Sensor_kinase/Photoreceptor"/>
</dbReference>
<dbReference type="SUPFAM" id="SSF55874">
    <property type="entry name" value="ATPase domain of HSP90 chaperone/DNA topoisomerase II/histidine kinase"/>
    <property type="match status" value="1"/>
</dbReference>
<dbReference type="GO" id="GO:0000155">
    <property type="term" value="F:phosphorelay sensor kinase activity"/>
    <property type="evidence" value="ECO:0007669"/>
    <property type="project" value="InterPro"/>
</dbReference>
<keyword evidence="4" id="KW-0808">Transferase</keyword>
<keyword evidence="10" id="KW-1185">Reference proteome</keyword>
<dbReference type="eggNOG" id="COG5002">
    <property type="taxonomic scope" value="Bacteria"/>
</dbReference>